<evidence type="ECO:0000313" key="4">
    <source>
        <dbReference type="EMBL" id="CDL91814.1"/>
    </source>
</evidence>
<dbReference type="GO" id="GO:0016020">
    <property type="term" value="C:membrane"/>
    <property type="evidence" value="ECO:0007669"/>
    <property type="project" value="InterPro"/>
</dbReference>
<feature type="transmembrane region" description="Helical" evidence="2">
    <location>
        <begin position="149"/>
        <end position="166"/>
    </location>
</feature>
<proteinExistence type="inferred from homology"/>
<feature type="transmembrane region" description="Helical" evidence="2">
    <location>
        <begin position="66"/>
        <end position="83"/>
    </location>
</feature>
<dbReference type="Pfam" id="PF00892">
    <property type="entry name" value="EamA"/>
    <property type="match status" value="2"/>
</dbReference>
<dbReference type="OrthoDB" id="6707571at2"/>
<feature type="transmembrane region" description="Helical" evidence="2">
    <location>
        <begin position="120"/>
        <end position="137"/>
    </location>
</feature>
<keyword evidence="5" id="KW-1185">Reference proteome</keyword>
<accession>W6N8N2</accession>
<dbReference type="InterPro" id="IPR037185">
    <property type="entry name" value="EmrE-like"/>
</dbReference>
<dbReference type="EMBL" id="CBXI010000033">
    <property type="protein sequence ID" value="CDL91814.1"/>
    <property type="molecule type" value="Genomic_DNA"/>
</dbReference>
<feature type="transmembrane region" description="Helical" evidence="2">
    <location>
        <begin position="7"/>
        <end position="28"/>
    </location>
</feature>
<reference evidence="4 5" key="1">
    <citation type="journal article" date="2015" name="Genome Announc.">
        <title>Draft Genome Sequence of Clostridium tyrobutyricum Strain DIVETGP, Isolated from Cow's Milk for Grana Padano Production.</title>
        <authorList>
            <person name="Soggiu A."/>
            <person name="Piras C."/>
            <person name="Gaiarsa S."/>
            <person name="Sassera D."/>
            <person name="Roncada P."/>
            <person name="Bendixen E."/>
            <person name="Brasca M."/>
            <person name="Bonizzi L."/>
        </authorList>
    </citation>
    <scope>NUCLEOTIDE SEQUENCE [LARGE SCALE GENOMIC DNA]</scope>
    <source>
        <strain evidence="4 5">DIVETGP</strain>
    </source>
</reference>
<feature type="transmembrane region" description="Helical" evidence="2">
    <location>
        <begin position="237"/>
        <end position="256"/>
    </location>
</feature>
<dbReference type="PANTHER" id="PTHR22911">
    <property type="entry name" value="ACYL-MALONYL CONDENSING ENZYME-RELATED"/>
    <property type="match status" value="1"/>
</dbReference>
<feature type="domain" description="EamA" evidence="3">
    <location>
        <begin position="8"/>
        <end position="137"/>
    </location>
</feature>
<feature type="transmembrane region" description="Helical" evidence="2">
    <location>
        <begin position="262"/>
        <end position="280"/>
    </location>
</feature>
<dbReference type="Proteomes" id="UP000019482">
    <property type="component" value="Unassembled WGS sequence"/>
</dbReference>
<feature type="transmembrane region" description="Helical" evidence="2">
    <location>
        <begin position="34"/>
        <end position="54"/>
    </location>
</feature>
<feature type="transmembrane region" description="Helical" evidence="2">
    <location>
        <begin position="203"/>
        <end position="225"/>
    </location>
</feature>
<dbReference type="RefSeq" id="WP_017751465.1">
    <property type="nucleotide sequence ID" value="NZ_CBXI010000033.1"/>
</dbReference>
<dbReference type="SUPFAM" id="SSF103481">
    <property type="entry name" value="Multidrug resistance efflux transporter EmrE"/>
    <property type="match status" value="2"/>
</dbReference>
<feature type="transmembrane region" description="Helical" evidence="2">
    <location>
        <begin position="178"/>
        <end position="197"/>
    </location>
</feature>
<evidence type="ECO:0000313" key="5">
    <source>
        <dbReference type="Proteomes" id="UP000019482"/>
    </source>
</evidence>
<gene>
    <name evidence="4" type="ORF">CTDIVETGP_1884</name>
</gene>
<keyword evidence="2" id="KW-0472">Membrane</keyword>
<evidence type="ECO:0000259" key="3">
    <source>
        <dbReference type="Pfam" id="PF00892"/>
    </source>
</evidence>
<comment type="caution">
    <text evidence="4">The sequence shown here is derived from an EMBL/GenBank/DDBJ whole genome shotgun (WGS) entry which is preliminary data.</text>
</comment>
<sequence>MEEKNKSLLKIHLSVLLFGLSGLFGKLISLSSTVIVFGRVFFSSIFLFIILIYFKKNILLKQKKDYFYIILMGMILAIHWTTFFKAIQVSTIAIALLTFSTFPVFITFLEPYFFKDKIKLWDIISAIVTFLGIIFIVPKFQLTNNLTQGALWGMLSGFAYAILSMLNRKYVQQYSSLVISFYEQLVATVVLIPFLFFQKHDLTYNNIILLILLGVVFTAISHSLFINGLKYTRAQTASIISSLEPVYAIVFAAFILKEMPSLREIVGGIIILGIALYSTIKSKKEGVVSK</sequence>
<comment type="similarity">
    <text evidence="1">Belongs to the EamA transporter family.</text>
</comment>
<protein>
    <submittedName>
        <fullName evidence="4">Permease of the drug/metabolite transporter (DMT) superfamily</fullName>
    </submittedName>
</protein>
<keyword evidence="2" id="KW-1133">Transmembrane helix</keyword>
<evidence type="ECO:0000256" key="1">
    <source>
        <dbReference type="ARBA" id="ARBA00007362"/>
    </source>
</evidence>
<dbReference type="InterPro" id="IPR000620">
    <property type="entry name" value="EamA_dom"/>
</dbReference>
<keyword evidence="2" id="KW-0812">Transmembrane</keyword>
<evidence type="ECO:0000256" key="2">
    <source>
        <dbReference type="SAM" id="Phobius"/>
    </source>
</evidence>
<name>W6N8N2_CLOTY</name>
<organism evidence="4 5">
    <name type="scientific">Clostridium tyrobutyricum DIVETGP</name>
    <dbReference type="NCBI Taxonomy" id="1408889"/>
    <lineage>
        <taxon>Bacteria</taxon>
        <taxon>Bacillati</taxon>
        <taxon>Bacillota</taxon>
        <taxon>Clostridia</taxon>
        <taxon>Eubacteriales</taxon>
        <taxon>Clostridiaceae</taxon>
        <taxon>Clostridium</taxon>
    </lineage>
</organism>
<feature type="transmembrane region" description="Helical" evidence="2">
    <location>
        <begin position="89"/>
        <end position="108"/>
    </location>
</feature>
<dbReference type="AlphaFoldDB" id="W6N8N2"/>
<feature type="domain" description="EamA" evidence="3">
    <location>
        <begin position="149"/>
        <end position="276"/>
    </location>
</feature>
<dbReference type="GeneID" id="29420209"/>